<organism evidence="1 2">
    <name type="scientific">Eruca vesicaria subsp. sativa</name>
    <name type="common">Garden rocket</name>
    <name type="synonym">Eruca sativa</name>
    <dbReference type="NCBI Taxonomy" id="29727"/>
    <lineage>
        <taxon>Eukaryota</taxon>
        <taxon>Viridiplantae</taxon>
        <taxon>Streptophyta</taxon>
        <taxon>Embryophyta</taxon>
        <taxon>Tracheophyta</taxon>
        <taxon>Spermatophyta</taxon>
        <taxon>Magnoliopsida</taxon>
        <taxon>eudicotyledons</taxon>
        <taxon>Gunneridae</taxon>
        <taxon>Pentapetalae</taxon>
        <taxon>rosids</taxon>
        <taxon>malvids</taxon>
        <taxon>Brassicales</taxon>
        <taxon>Brassicaceae</taxon>
        <taxon>Brassiceae</taxon>
        <taxon>Eruca</taxon>
    </lineage>
</organism>
<gene>
    <name evidence="1" type="ORF">ERUC_LOCUS24856</name>
</gene>
<name>A0ABC8KKN2_ERUVS</name>
<evidence type="ECO:0000313" key="1">
    <source>
        <dbReference type="EMBL" id="CAH8359100.1"/>
    </source>
</evidence>
<evidence type="ECO:0000313" key="2">
    <source>
        <dbReference type="Proteomes" id="UP001642260"/>
    </source>
</evidence>
<reference evidence="1 2" key="1">
    <citation type="submission" date="2022-03" db="EMBL/GenBank/DDBJ databases">
        <authorList>
            <person name="Macdonald S."/>
            <person name="Ahmed S."/>
            <person name="Newling K."/>
        </authorList>
    </citation>
    <scope>NUCLEOTIDE SEQUENCE [LARGE SCALE GENOMIC DNA]</scope>
</reference>
<proteinExistence type="predicted"/>
<dbReference type="EMBL" id="CAKOAT010259598">
    <property type="protein sequence ID" value="CAH8359100.1"/>
    <property type="molecule type" value="Genomic_DNA"/>
</dbReference>
<dbReference type="AlphaFoldDB" id="A0ABC8KKN2"/>
<protein>
    <submittedName>
        <fullName evidence="1">Uncharacterized protein</fullName>
    </submittedName>
</protein>
<keyword evidence="2" id="KW-1185">Reference proteome</keyword>
<accession>A0ABC8KKN2</accession>
<comment type="caution">
    <text evidence="1">The sequence shown here is derived from an EMBL/GenBank/DDBJ whole genome shotgun (WGS) entry which is preliminary data.</text>
</comment>
<sequence>MAIEKKDLKLKLETVCQSRFEHGEDEAGFAWLAKNVNHMLLMAMGKKIKLKFVCVLDGEVDLLFLFTNQGLMKFVFNMEHQGKNNNTWYMTSTY</sequence>
<dbReference type="Proteomes" id="UP001642260">
    <property type="component" value="Unassembled WGS sequence"/>
</dbReference>